<dbReference type="AlphaFoldDB" id="A0A9W9HUB4"/>
<evidence type="ECO:0000313" key="2">
    <source>
        <dbReference type="EMBL" id="KAJ5156667.1"/>
    </source>
</evidence>
<dbReference type="EMBL" id="JAPQKO010000006">
    <property type="protein sequence ID" value="KAJ5156667.1"/>
    <property type="molecule type" value="Genomic_DNA"/>
</dbReference>
<dbReference type="OrthoDB" id="4509022at2759"/>
<organism evidence="2 3">
    <name type="scientific">Penicillium capsulatum</name>
    <dbReference type="NCBI Taxonomy" id="69766"/>
    <lineage>
        <taxon>Eukaryota</taxon>
        <taxon>Fungi</taxon>
        <taxon>Dikarya</taxon>
        <taxon>Ascomycota</taxon>
        <taxon>Pezizomycotina</taxon>
        <taxon>Eurotiomycetes</taxon>
        <taxon>Eurotiomycetidae</taxon>
        <taxon>Eurotiales</taxon>
        <taxon>Aspergillaceae</taxon>
        <taxon>Penicillium</taxon>
    </lineage>
</organism>
<feature type="region of interest" description="Disordered" evidence="1">
    <location>
        <begin position="116"/>
        <end position="145"/>
    </location>
</feature>
<feature type="region of interest" description="Disordered" evidence="1">
    <location>
        <begin position="181"/>
        <end position="253"/>
    </location>
</feature>
<evidence type="ECO:0000313" key="3">
    <source>
        <dbReference type="Proteomes" id="UP001146351"/>
    </source>
</evidence>
<sequence length="261" mass="28532">MSHQVCFNFSDPGDCANLQSGEEGLIVQAVQGLCILATASPGQAGCPNPNHTLTGSLFYLFSRKERARRKQIQSERPAPLPVPPAYKADIYTVPNGPRSALPRPLSSFAPDFSRQQDYQPRASVDHARYPALPTYDPSKYQPIRPTSTASADLLTSYAHPNAPSGRSSRLSAAHYNDVRQSVYQPSKVDQYSPPMPRERLASHARQTSAMPSRPTVTERHSSRSGEGSERSVSEPMPAAGLQHKGPRRGKPVLSRLITNFG</sequence>
<comment type="caution">
    <text evidence="2">The sequence shown here is derived from an EMBL/GenBank/DDBJ whole genome shotgun (WGS) entry which is preliminary data.</text>
</comment>
<proteinExistence type="predicted"/>
<protein>
    <submittedName>
        <fullName evidence="2">Uncharacterized protein</fullName>
    </submittedName>
</protein>
<name>A0A9W9HUB4_9EURO</name>
<evidence type="ECO:0000256" key="1">
    <source>
        <dbReference type="SAM" id="MobiDB-lite"/>
    </source>
</evidence>
<accession>A0A9W9HUB4</accession>
<feature type="compositionally biased region" description="Basic and acidic residues" evidence="1">
    <location>
        <begin position="216"/>
        <end position="232"/>
    </location>
</feature>
<reference evidence="2" key="2">
    <citation type="journal article" date="2023" name="IMA Fungus">
        <title>Comparative genomic study of the Penicillium genus elucidates a diverse pangenome and 15 lateral gene transfer events.</title>
        <authorList>
            <person name="Petersen C."/>
            <person name="Sorensen T."/>
            <person name="Nielsen M.R."/>
            <person name="Sondergaard T.E."/>
            <person name="Sorensen J.L."/>
            <person name="Fitzpatrick D.A."/>
            <person name="Frisvad J.C."/>
            <person name="Nielsen K.L."/>
        </authorList>
    </citation>
    <scope>NUCLEOTIDE SEQUENCE</scope>
    <source>
        <strain evidence="2">IBT 21917</strain>
    </source>
</reference>
<keyword evidence="3" id="KW-1185">Reference proteome</keyword>
<reference evidence="2" key="1">
    <citation type="submission" date="2022-11" db="EMBL/GenBank/DDBJ databases">
        <authorList>
            <person name="Petersen C."/>
        </authorList>
    </citation>
    <scope>NUCLEOTIDE SEQUENCE</scope>
    <source>
        <strain evidence="2">IBT 21917</strain>
    </source>
</reference>
<dbReference type="Proteomes" id="UP001146351">
    <property type="component" value="Unassembled WGS sequence"/>
</dbReference>
<gene>
    <name evidence="2" type="ORF">N7492_009470</name>
</gene>